<reference evidence="3 4" key="2">
    <citation type="submission" date="2024-07" db="EMBL/GenBank/DDBJ databases">
        <authorList>
            <person name="Akdeniz Z."/>
        </authorList>
    </citation>
    <scope>NUCLEOTIDE SEQUENCE [LARGE SCALE GENOMIC DNA]</scope>
</reference>
<dbReference type="Proteomes" id="UP001642409">
    <property type="component" value="Unassembled WGS sequence"/>
</dbReference>
<evidence type="ECO:0000313" key="3">
    <source>
        <dbReference type="EMBL" id="CAL6063732.1"/>
    </source>
</evidence>
<sequence length="118" mass="14073">MNVFQKQSDTCFVLMHYVYLLTCVHLLVFDSLTISHSSRSVTFSTQNVFMRAVLNRLLFLVPFNRSCFWERYVGSQLRFRCQIMFNQAQVILGQFIDCKMELVCSQVLFYKMIKFHFV</sequence>
<proteinExistence type="predicted"/>
<protein>
    <submittedName>
        <fullName evidence="3">Hypothetical_protein</fullName>
    </submittedName>
</protein>
<evidence type="ECO:0000313" key="2">
    <source>
        <dbReference type="EMBL" id="CAI9947249.1"/>
    </source>
</evidence>
<evidence type="ECO:0000313" key="4">
    <source>
        <dbReference type="Proteomes" id="UP001642409"/>
    </source>
</evidence>
<comment type="caution">
    <text evidence="2">The sequence shown here is derived from an EMBL/GenBank/DDBJ whole genome shotgun (WGS) entry which is preliminary data.</text>
</comment>
<keyword evidence="4" id="KW-1185">Reference proteome</keyword>
<feature type="transmembrane region" description="Helical" evidence="1">
    <location>
        <begin position="12"/>
        <end position="29"/>
    </location>
</feature>
<keyword evidence="1" id="KW-0472">Membrane</keyword>
<reference evidence="2" key="1">
    <citation type="submission" date="2023-06" db="EMBL/GenBank/DDBJ databases">
        <authorList>
            <person name="Kurt Z."/>
        </authorList>
    </citation>
    <scope>NUCLEOTIDE SEQUENCE</scope>
</reference>
<evidence type="ECO:0000256" key="1">
    <source>
        <dbReference type="SAM" id="Phobius"/>
    </source>
</evidence>
<organism evidence="2">
    <name type="scientific">Hexamita inflata</name>
    <dbReference type="NCBI Taxonomy" id="28002"/>
    <lineage>
        <taxon>Eukaryota</taxon>
        <taxon>Metamonada</taxon>
        <taxon>Diplomonadida</taxon>
        <taxon>Hexamitidae</taxon>
        <taxon>Hexamitinae</taxon>
        <taxon>Hexamita</taxon>
    </lineage>
</organism>
<gene>
    <name evidence="2" type="ORF">HINF_LOCUS34894</name>
    <name evidence="3" type="ORF">HINF_LOCUS51015</name>
</gene>
<dbReference type="EMBL" id="CATOUU010000774">
    <property type="protein sequence ID" value="CAI9947249.1"/>
    <property type="molecule type" value="Genomic_DNA"/>
</dbReference>
<dbReference type="EMBL" id="CAXDID020000247">
    <property type="protein sequence ID" value="CAL6063732.1"/>
    <property type="molecule type" value="Genomic_DNA"/>
</dbReference>
<keyword evidence="1" id="KW-1133">Transmembrane helix</keyword>
<dbReference type="AlphaFoldDB" id="A0AA86PVX5"/>
<keyword evidence="1" id="KW-0812">Transmembrane</keyword>
<accession>A0AA86PVX5</accession>
<name>A0AA86PVX5_9EUKA</name>